<reference evidence="2 3" key="1">
    <citation type="submission" date="2021-06" db="EMBL/GenBank/DDBJ databases">
        <title>Bacillus sp. RD4P76, an endophyte from a halophyte.</title>
        <authorList>
            <person name="Sun J.-Q."/>
        </authorList>
    </citation>
    <scope>NUCLEOTIDE SEQUENCE [LARGE SCALE GENOMIC DNA]</scope>
    <source>
        <strain evidence="2 3">CGMCC 1.15917</strain>
    </source>
</reference>
<organism evidence="2 3">
    <name type="scientific">Evansella tamaricis</name>
    <dbReference type="NCBI Taxonomy" id="2069301"/>
    <lineage>
        <taxon>Bacteria</taxon>
        <taxon>Bacillati</taxon>
        <taxon>Bacillota</taxon>
        <taxon>Bacilli</taxon>
        <taxon>Bacillales</taxon>
        <taxon>Bacillaceae</taxon>
        <taxon>Evansella</taxon>
    </lineage>
</organism>
<comment type="caution">
    <text evidence="2">The sequence shown here is derived from an EMBL/GenBank/DDBJ whole genome shotgun (WGS) entry which is preliminary data.</text>
</comment>
<dbReference type="RefSeq" id="WP_217065069.1">
    <property type="nucleotide sequence ID" value="NZ_JAHQCS010000061.1"/>
</dbReference>
<gene>
    <name evidence="2" type="ORF">KS419_05490</name>
</gene>
<dbReference type="Proteomes" id="UP000784880">
    <property type="component" value="Unassembled WGS sequence"/>
</dbReference>
<protein>
    <recommendedName>
        <fullName evidence="1">Regulator of ribonuclease activity homolog</fullName>
    </recommendedName>
</protein>
<sequence>MENIGFRVFTLDMRPEKNLLERFKTIATPLISDNLHRLQGTHSDIRPMHKSGKLVGTAFTVKTRAGDNLMVHKALDMAEPGDVIVVDAGGDMTQAILGEIMLRIAEKNGIAGFVIDGAIRDSVAFLKRDYPCYAKGVTHRGPYKEGPGEINVPITLGNMIVHPGDIIVGDEDGVVAVPLAHAEEIVELASAQEKKEQGMFTAIEDGTIDRSWVNEALRNKGCAFQ</sequence>
<dbReference type="PANTHER" id="PTHR33254:SF4">
    <property type="entry name" value="4-HYDROXY-4-METHYL-2-OXOGLUTARATE ALDOLASE 3-RELATED"/>
    <property type="match status" value="1"/>
</dbReference>
<proteinExistence type="predicted"/>
<dbReference type="CDD" id="cd16841">
    <property type="entry name" value="RraA_family"/>
    <property type="match status" value="1"/>
</dbReference>
<dbReference type="Pfam" id="PF03737">
    <property type="entry name" value="RraA-like"/>
    <property type="match status" value="1"/>
</dbReference>
<dbReference type="InterPro" id="IPR005493">
    <property type="entry name" value="RraA/RraA-like"/>
</dbReference>
<dbReference type="EMBL" id="JAHQCS010000061">
    <property type="protein sequence ID" value="MBU9711182.1"/>
    <property type="molecule type" value="Genomic_DNA"/>
</dbReference>
<name>A0ABS6JBX9_9BACI</name>
<keyword evidence="3" id="KW-1185">Reference proteome</keyword>
<evidence type="ECO:0000256" key="1">
    <source>
        <dbReference type="ARBA" id="ARBA00029596"/>
    </source>
</evidence>
<accession>A0ABS6JBX9</accession>
<dbReference type="PANTHER" id="PTHR33254">
    <property type="entry name" value="4-HYDROXY-4-METHYL-2-OXOGLUTARATE ALDOLASE 3-RELATED"/>
    <property type="match status" value="1"/>
</dbReference>
<evidence type="ECO:0000313" key="3">
    <source>
        <dbReference type="Proteomes" id="UP000784880"/>
    </source>
</evidence>
<dbReference type="NCBIfam" id="NF004850">
    <property type="entry name" value="PRK06201.1"/>
    <property type="match status" value="1"/>
</dbReference>
<evidence type="ECO:0000313" key="2">
    <source>
        <dbReference type="EMBL" id="MBU9711182.1"/>
    </source>
</evidence>